<feature type="compositionally biased region" description="Low complexity" evidence="6">
    <location>
        <begin position="1"/>
        <end position="16"/>
    </location>
</feature>
<feature type="coiled-coil region" evidence="5">
    <location>
        <begin position="34"/>
        <end position="61"/>
    </location>
</feature>
<dbReference type="PANTHER" id="PTHR22705:SF0">
    <property type="entry name" value="ZZ-TYPE ZINC FINGER-CONTAINING PROTEIN 3"/>
    <property type="match status" value="1"/>
</dbReference>
<dbReference type="AlphaFoldDB" id="A0A137PD35"/>
<evidence type="ECO:0000256" key="1">
    <source>
        <dbReference type="ARBA" id="ARBA00022723"/>
    </source>
</evidence>
<dbReference type="Proteomes" id="UP000070444">
    <property type="component" value="Unassembled WGS sequence"/>
</dbReference>
<feature type="region of interest" description="Disordered" evidence="6">
    <location>
        <begin position="1"/>
        <end position="21"/>
    </location>
</feature>
<keyword evidence="11" id="KW-1185">Reference proteome</keyword>
<dbReference type="SMART" id="SM00291">
    <property type="entry name" value="ZnF_ZZ"/>
    <property type="match status" value="1"/>
</dbReference>
<keyword evidence="3" id="KW-0862">Zinc</keyword>
<evidence type="ECO:0000256" key="5">
    <source>
        <dbReference type="SAM" id="Coils"/>
    </source>
</evidence>
<dbReference type="InterPro" id="IPR037830">
    <property type="entry name" value="ZZZ3"/>
</dbReference>
<dbReference type="SMART" id="SM00717">
    <property type="entry name" value="SANT"/>
    <property type="match status" value="1"/>
</dbReference>
<dbReference type="PROSITE" id="PS50090">
    <property type="entry name" value="MYB_LIKE"/>
    <property type="match status" value="1"/>
</dbReference>
<feature type="domain" description="HTH myb-type" evidence="9">
    <location>
        <begin position="145"/>
        <end position="200"/>
    </location>
</feature>
<feature type="compositionally biased region" description="Low complexity" evidence="6">
    <location>
        <begin position="221"/>
        <end position="233"/>
    </location>
</feature>
<sequence>MSQQSPNNTQQNTADTTTKEQNLDEYHELIVSTLKILYNQLDQARKDIVEIEQIKQQALQDPLGYVELFKAKRAPLPPKLQKIPAIPNIGFRTDHAEFDMRKVVQFATETCKYLIPPSDGQASQDQPSPYIPIPTNQQPVSQTYKQPWTEQEQRQLVELLELYPEEEVQYQRFLKIAKALGTRTVTQVSSRVQKYFAKLTLNGIPLPGARNLGNNSKSKKSSNNNQQAQNSDSPHPIRPSSSSTNSKKRKPPAGQRDKLGKKNNKTSGGQYLVNTPLVYMSDNDEDGRVSPTALPSNLSGNSNIIKIKLNLPKSSRHQDSSNSGEAAVHNGFKCDGCSSSPIVGIRWHCKRCEPPIDFCDQCAIKGRYKSTFHDRSHFLMKVTKAELPEFIDKDYKLDSLRRGEFSYLKD</sequence>
<gene>
    <name evidence="10" type="ORF">CONCODRAFT_83804</name>
</gene>
<organism evidence="10 11">
    <name type="scientific">Conidiobolus coronatus (strain ATCC 28846 / CBS 209.66 / NRRL 28638)</name>
    <name type="common">Delacroixia coronata</name>
    <dbReference type="NCBI Taxonomy" id="796925"/>
    <lineage>
        <taxon>Eukaryota</taxon>
        <taxon>Fungi</taxon>
        <taxon>Fungi incertae sedis</taxon>
        <taxon>Zoopagomycota</taxon>
        <taxon>Entomophthoromycotina</taxon>
        <taxon>Entomophthoromycetes</taxon>
        <taxon>Entomophthorales</taxon>
        <taxon>Ancylistaceae</taxon>
        <taxon>Conidiobolus</taxon>
    </lineage>
</organism>
<evidence type="ECO:0000256" key="4">
    <source>
        <dbReference type="PROSITE-ProRule" id="PRU00228"/>
    </source>
</evidence>
<protein>
    <submittedName>
        <fullName evidence="10">Uncharacterized protein</fullName>
    </submittedName>
</protein>
<evidence type="ECO:0000256" key="3">
    <source>
        <dbReference type="ARBA" id="ARBA00022833"/>
    </source>
</evidence>
<dbReference type="InterPro" id="IPR000433">
    <property type="entry name" value="Znf_ZZ"/>
</dbReference>
<proteinExistence type="predicted"/>
<evidence type="ECO:0000259" key="8">
    <source>
        <dbReference type="PROSITE" id="PS50135"/>
    </source>
</evidence>
<evidence type="ECO:0000256" key="6">
    <source>
        <dbReference type="SAM" id="MobiDB-lite"/>
    </source>
</evidence>
<dbReference type="Gene3D" id="3.30.60.90">
    <property type="match status" value="1"/>
</dbReference>
<reference evidence="10 11" key="1">
    <citation type="journal article" date="2015" name="Genome Biol. Evol.">
        <title>Phylogenomic analyses indicate that early fungi evolved digesting cell walls of algal ancestors of land plants.</title>
        <authorList>
            <person name="Chang Y."/>
            <person name="Wang S."/>
            <person name="Sekimoto S."/>
            <person name="Aerts A.L."/>
            <person name="Choi C."/>
            <person name="Clum A."/>
            <person name="LaButti K.M."/>
            <person name="Lindquist E.A."/>
            <person name="Yee Ngan C."/>
            <person name="Ohm R.A."/>
            <person name="Salamov A.A."/>
            <person name="Grigoriev I.V."/>
            <person name="Spatafora J.W."/>
            <person name="Berbee M.L."/>
        </authorList>
    </citation>
    <scope>NUCLEOTIDE SEQUENCE [LARGE SCALE GENOMIC DNA]</scope>
    <source>
        <strain evidence="10 11">NRRL 28638</strain>
    </source>
</reference>
<keyword evidence="5" id="KW-0175">Coiled coil</keyword>
<keyword evidence="1" id="KW-0479">Metal-binding</keyword>
<feature type="domain" description="ZZ-type" evidence="8">
    <location>
        <begin position="329"/>
        <end position="387"/>
    </location>
</feature>
<dbReference type="SUPFAM" id="SSF57850">
    <property type="entry name" value="RING/U-box"/>
    <property type="match status" value="1"/>
</dbReference>
<dbReference type="InterPro" id="IPR017930">
    <property type="entry name" value="Myb_dom"/>
</dbReference>
<dbReference type="SUPFAM" id="SSF46689">
    <property type="entry name" value="Homeodomain-like"/>
    <property type="match status" value="1"/>
</dbReference>
<keyword evidence="2 4" id="KW-0863">Zinc-finger</keyword>
<name>A0A137PD35_CONC2</name>
<dbReference type="InterPro" id="IPR009057">
    <property type="entry name" value="Homeodomain-like_sf"/>
</dbReference>
<evidence type="ECO:0000313" key="10">
    <source>
        <dbReference type="EMBL" id="KXN72851.1"/>
    </source>
</evidence>
<evidence type="ECO:0000256" key="2">
    <source>
        <dbReference type="ARBA" id="ARBA00022771"/>
    </source>
</evidence>
<feature type="domain" description="Myb-like" evidence="7">
    <location>
        <begin position="140"/>
        <end position="196"/>
    </location>
</feature>
<dbReference type="PROSITE" id="PS51294">
    <property type="entry name" value="HTH_MYB"/>
    <property type="match status" value="1"/>
</dbReference>
<dbReference type="InterPro" id="IPR001005">
    <property type="entry name" value="SANT/Myb"/>
</dbReference>
<evidence type="ECO:0000259" key="9">
    <source>
        <dbReference type="PROSITE" id="PS51294"/>
    </source>
</evidence>
<evidence type="ECO:0000259" key="7">
    <source>
        <dbReference type="PROSITE" id="PS50090"/>
    </source>
</evidence>
<dbReference type="GO" id="GO:0008270">
    <property type="term" value="F:zinc ion binding"/>
    <property type="evidence" value="ECO:0007669"/>
    <property type="project" value="UniProtKB-KW"/>
</dbReference>
<dbReference type="STRING" id="796925.A0A137PD35"/>
<feature type="region of interest" description="Disordered" evidence="6">
    <location>
        <begin position="204"/>
        <end position="273"/>
    </location>
</feature>
<accession>A0A137PD35</accession>
<dbReference type="Pfam" id="PF00249">
    <property type="entry name" value="Myb_DNA-binding"/>
    <property type="match status" value="1"/>
</dbReference>
<dbReference type="Gene3D" id="1.10.10.60">
    <property type="entry name" value="Homeodomain-like"/>
    <property type="match status" value="1"/>
</dbReference>
<evidence type="ECO:0000313" key="11">
    <source>
        <dbReference type="Proteomes" id="UP000070444"/>
    </source>
</evidence>
<dbReference type="OrthoDB" id="424753at2759"/>
<dbReference type="PANTHER" id="PTHR22705">
    <property type="entry name" value="ZINC FINGER, ZZ DOMAIN CONTAINING 3"/>
    <property type="match status" value="1"/>
</dbReference>
<dbReference type="InterPro" id="IPR043145">
    <property type="entry name" value="Znf_ZZ_sf"/>
</dbReference>
<dbReference type="Pfam" id="PF00569">
    <property type="entry name" value="ZZ"/>
    <property type="match status" value="1"/>
</dbReference>
<dbReference type="PROSITE" id="PS50135">
    <property type="entry name" value="ZF_ZZ_2"/>
    <property type="match status" value="1"/>
</dbReference>
<dbReference type="EMBL" id="KQ964445">
    <property type="protein sequence ID" value="KXN72851.1"/>
    <property type="molecule type" value="Genomic_DNA"/>
</dbReference>